<dbReference type="AlphaFoldDB" id="A0A918TDU4"/>
<dbReference type="EMBL" id="BMYJ01000001">
    <property type="protein sequence ID" value="GHC43501.1"/>
    <property type="molecule type" value="Genomic_DNA"/>
</dbReference>
<protein>
    <recommendedName>
        <fullName evidence="3">ATP-grasp domain-containing protein</fullName>
    </recommendedName>
</protein>
<proteinExistence type="predicted"/>
<name>A0A918TDU4_9RHOB</name>
<evidence type="ECO:0000313" key="1">
    <source>
        <dbReference type="EMBL" id="GHC43501.1"/>
    </source>
</evidence>
<accession>A0A918TDU4</accession>
<reference evidence="1" key="2">
    <citation type="submission" date="2020-09" db="EMBL/GenBank/DDBJ databases">
        <authorList>
            <person name="Sun Q."/>
            <person name="Kim S."/>
        </authorList>
    </citation>
    <scope>NUCLEOTIDE SEQUENCE</scope>
    <source>
        <strain evidence="1">KCTC 23310</strain>
    </source>
</reference>
<sequence>MTSFLEPSLRTEQMFPAKTAFMARTSLEKTRLLGFRPVNQDTVTSLLFGLMSGMATIRHRSGATPAILDVYRRMGMRVDEDLHVYESGEQAEALADQLISKGHKLLYPYPLSEGRFAESGLLIPSALWEQLNAKDRLADLVPPENLPGRRIMTLAQAAAHVPNGPVWLKAAGMQATGWGYAVRPCVDLVTYHKGLNDLAALPGVTNVILEDDVPVHHCWGASIAVNDTDVAFAGWAEQEFASPGKLSGSVINPQAPFPADGEALSRRIGETARKLGFRGLAGFDIGQMTDGRLIVFDPNFRFTSSTTLAMFYPAMSKRSGLIAARGFHFAGKLPLADMIDRFLPAAEEGWFLPTRLLDGSLLPAAQGQSMVTGIVMGASLDDTARRAARLAGNLDAE</sequence>
<comment type="caution">
    <text evidence="1">The sequence shown here is derived from an EMBL/GenBank/DDBJ whole genome shotgun (WGS) entry which is preliminary data.</text>
</comment>
<organism evidence="1 2">
    <name type="scientific">Neogemmobacter tilapiae</name>
    <dbReference type="NCBI Taxonomy" id="875041"/>
    <lineage>
        <taxon>Bacteria</taxon>
        <taxon>Pseudomonadati</taxon>
        <taxon>Pseudomonadota</taxon>
        <taxon>Alphaproteobacteria</taxon>
        <taxon>Rhodobacterales</taxon>
        <taxon>Paracoccaceae</taxon>
        <taxon>Neogemmobacter</taxon>
    </lineage>
</organism>
<evidence type="ECO:0008006" key="3">
    <source>
        <dbReference type="Google" id="ProtNLM"/>
    </source>
</evidence>
<dbReference type="Proteomes" id="UP000638981">
    <property type="component" value="Unassembled WGS sequence"/>
</dbReference>
<evidence type="ECO:0000313" key="2">
    <source>
        <dbReference type="Proteomes" id="UP000638981"/>
    </source>
</evidence>
<keyword evidence="2" id="KW-1185">Reference proteome</keyword>
<dbReference type="RefSeq" id="WP_189409382.1">
    <property type="nucleotide sequence ID" value="NZ_BMYJ01000001.1"/>
</dbReference>
<dbReference type="SUPFAM" id="SSF56059">
    <property type="entry name" value="Glutathione synthetase ATP-binding domain-like"/>
    <property type="match status" value="1"/>
</dbReference>
<reference evidence="1" key="1">
    <citation type="journal article" date="2014" name="Int. J. Syst. Evol. Microbiol.">
        <title>Complete genome sequence of Corynebacterium casei LMG S-19264T (=DSM 44701T), isolated from a smear-ripened cheese.</title>
        <authorList>
            <consortium name="US DOE Joint Genome Institute (JGI-PGF)"/>
            <person name="Walter F."/>
            <person name="Albersmeier A."/>
            <person name="Kalinowski J."/>
            <person name="Ruckert C."/>
        </authorList>
    </citation>
    <scope>NUCLEOTIDE SEQUENCE</scope>
    <source>
        <strain evidence="1">KCTC 23310</strain>
    </source>
</reference>
<gene>
    <name evidence="1" type="ORF">GCM10007315_00620</name>
</gene>